<dbReference type="Pfam" id="PF00311">
    <property type="entry name" value="PEPcase"/>
    <property type="match status" value="1"/>
</dbReference>
<dbReference type="RefSeq" id="WP_201371064.1">
    <property type="nucleotide sequence ID" value="NZ_BNJG01000001.1"/>
</dbReference>
<keyword evidence="8 10" id="KW-0120">Carbon dioxide fixation</keyword>
<feature type="active site" evidence="10 12">
    <location>
        <position position="608"/>
    </location>
</feature>
<evidence type="ECO:0000256" key="8">
    <source>
        <dbReference type="ARBA" id="ARBA00023300"/>
    </source>
</evidence>
<evidence type="ECO:0000313" key="14">
    <source>
        <dbReference type="Proteomes" id="UP000654345"/>
    </source>
</evidence>
<dbReference type="InterPro" id="IPR022805">
    <property type="entry name" value="PEP_COase_bac/pln-type"/>
</dbReference>
<protein>
    <recommendedName>
        <fullName evidence="5 10">Phosphoenolpyruvate carboxylase</fullName>
        <shortName evidence="10">PEPC</shortName>
        <shortName evidence="10">PEPCase</shortName>
        <ecNumber evidence="4 10">4.1.1.31</ecNumber>
    </recommendedName>
</protein>
<dbReference type="Proteomes" id="UP000654345">
    <property type="component" value="Unassembled WGS sequence"/>
</dbReference>
<dbReference type="NCBIfam" id="NF000584">
    <property type="entry name" value="PRK00009.1"/>
    <property type="match status" value="1"/>
</dbReference>
<dbReference type="HAMAP" id="MF_00595">
    <property type="entry name" value="PEPcase_type1"/>
    <property type="match status" value="1"/>
</dbReference>
<organism evidence="13 14">
    <name type="scientific">Ktedonobacter robiniae</name>
    <dbReference type="NCBI Taxonomy" id="2778365"/>
    <lineage>
        <taxon>Bacteria</taxon>
        <taxon>Bacillati</taxon>
        <taxon>Chloroflexota</taxon>
        <taxon>Ktedonobacteria</taxon>
        <taxon>Ktedonobacterales</taxon>
        <taxon>Ktedonobacteraceae</taxon>
        <taxon>Ktedonobacter</taxon>
    </lineage>
</organism>
<dbReference type="InterPro" id="IPR015813">
    <property type="entry name" value="Pyrv/PenolPyrv_kinase-like_dom"/>
</dbReference>
<comment type="cofactor">
    <cofactor evidence="1 10">
        <name>Mg(2+)</name>
        <dbReference type="ChEBI" id="CHEBI:18420"/>
    </cofactor>
</comment>
<feature type="active site" evidence="10 11">
    <location>
        <position position="167"/>
    </location>
</feature>
<dbReference type="InterPro" id="IPR018129">
    <property type="entry name" value="PEP_COase_Lys_AS"/>
</dbReference>
<evidence type="ECO:0000256" key="12">
    <source>
        <dbReference type="PROSITE-ProRule" id="PRU10112"/>
    </source>
</evidence>
<keyword evidence="7 10" id="KW-0456">Lyase</keyword>
<dbReference type="PROSITE" id="PS00393">
    <property type="entry name" value="PEPCASE_2"/>
    <property type="match status" value="1"/>
</dbReference>
<dbReference type="EMBL" id="BNJG01000001">
    <property type="protein sequence ID" value="GHO54337.1"/>
    <property type="molecule type" value="Genomic_DNA"/>
</dbReference>
<name>A0ABQ3UNU7_9CHLR</name>
<evidence type="ECO:0000313" key="13">
    <source>
        <dbReference type="EMBL" id="GHO54337.1"/>
    </source>
</evidence>
<evidence type="ECO:0000256" key="5">
    <source>
        <dbReference type="ARBA" id="ARBA00022419"/>
    </source>
</evidence>
<evidence type="ECO:0000256" key="6">
    <source>
        <dbReference type="ARBA" id="ARBA00022842"/>
    </source>
</evidence>
<accession>A0ABQ3UNU7</accession>
<keyword evidence="6 10" id="KW-0460">Magnesium</keyword>
<comment type="similarity">
    <text evidence="3 10">Belongs to the PEPCase type 1 family.</text>
</comment>
<evidence type="ECO:0000256" key="7">
    <source>
        <dbReference type="ARBA" id="ARBA00023239"/>
    </source>
</evidence>
<dbReference type="PROSITE" id="PS00781">
    <property type="entry name" value="PEPCASE_1"/>
    <property type="match status" value="1"/>
</dbReference>
<comment type="caution">
    <text evidence="13">The sequence shown here is derived from an EMBL/GenBank/DDBJ whole genome shotgun (WGS) entry which is preliminary data.</text>
</comment>
<dbReference type="EC" id="4.1.1.31" evidence="4 10"/>
<dbReference type="InterPro" id="IPR021135">
    <property type="entry name" value="PEP_COase"/>
</dbReference>
<evidence type="ECO:0000256" key="10">
    <source>
        <dbReference type="HAMAP-Rule" id="MF_00595"/>
    </source>
</evidence>
<evidence type="ECO:0000256" key="2">
    <source>
        <dbReference type="ARBA" id="ARBA00003670"/>
    </source>
</evidence>
<reference evidence="13 14" key="1">
    <citation type="journal article" date="2021" name="Int. J. Syst. Evol. Microbiol.">
        <title>Reticulibacter mediterranei gen. nov., sp. nov., within the new family Reticulibacteraceae fam. nov., and Ktedonospora formicarum gen. nov., sp. nov., Ktedonobacter robiniae sp. nov., Dictyobacter formicarum sp. nov. and Dictyobacter arantiisoli sp. nov., belonging to the class Ktedonobacteria.</title>
        <authorList>
            <person name="Yabe S."/>
            <person name="Zheng Y."/>
            <person name="Wang C.M."/>
            <person name="Sakai Y."/>
            <person name="Abe K."/>
            <person name="Yokota A."/>
            <person name="Donadio S."/>
            <person name="Cavaletti L."/>
            <person name="Monciardini P."/>
        </authorList>
    </citation>
    <scope>NUCLEOTIDE SEQUENCE [LARGE SCALE GENOMIC DNA]</scope>
    <source>
        <strain evidence="13 14">SOSP1-30</strain>
    </source>
</reference>
<sequence length="969" mass="111207">MLEQETRREKDAPLRYDIRTLGDALGQAIKRYGGYTVFDTVERLRISCKRLRECTDLLAHASDTEAQRLHAEIHELDQEITHIVATCDLGTAVDVIRAFTVYFHLVNTAEQYHRIRRRQVYEETPHHTPQRGSLAALIAFFKEQQLSQETLQQLLDSLAIELVFTAHPTEATRRSLITKTSRIAGLLEDRDHGKIKTPRQQKSWQHNLEGTIDLLWRTDAVRRVRPQPIDEIKMGIYYLDEVLYQALPDLYAEFEDLLHEVYPQAQVPPFLRLGSWIGGDQDGNPFVGPETMHTALRLQREHIINHYRDTIELLAQEYSQSLSHTRITPELQEAIERDVLLLPQYDQELGPQTALEPYRRKLSFIWKRLGATITPPSSTEPYTQTFAPQSRQKARPSIAFSSAEELLTELRLIQDSLLADGETELARGYLAHLIRQVELFGFYFVALDIRQHSARHANAVAELLQLTGLYQEDYRTLDEPARLRILEKLLQDPRVLTRPGLKLSDDTWHIIHTFQAIRQARDEYGKRAVSCYIISMSNSLSDLLEVQFFCKEFGLDDLPIVPLFETIEDLHNCTDILDQAFTHPVYSIYLANCQRQQQVMLGYSDSSKDGGILTSSWELYEAQLRLAALGRKHGIGITMFHGRGGAIGRGGGPIYEAVLGQPPGTVNGHIRITEQGEMLSFKYGLYEIAIRNMELVAAGVARASIPDERIIEKYVHPHAPEEWRDVMRELSSKAHARYRNLIYNDPAFITFFEQATPVSELGWLNIGSRPARRAKNRAIEELRAIPWVFSWMQSRYVLPSWYGVGGALEEYIADHPEHLELLRHMYRHWPFLGAFLDNLQMTLSKADMHIAQRYTSLVEDPTLRQRISQQIQEEYERTRKLVISIVGGENLLDTSRVLQESIKRRNPYVDPLSYFQVELIQRLRALGGPLMLRKDEEESATEQDLERARLTSAVLLTINGIAAGLRNTG</sequence>
<evidence type="ECO:0000256" key="11">
    <source>
        <dbReference type="PROSITE-ProRule" id="PRU10111"/>
    </source>
</evidence>
<evidence type="ECO:0000256" key="3">
    <source>
        <dbReference type="ARBA" id="ARBA00008346"/>
    </source>
</evidence>
<dbReference type="PANTHER" id="PTHR30523:SF6">
    <property type="entry name" value="PHOSPHOENOLPYRUVATE CARBOXYLASE"/>
    <property type="match status" value="1"/>
</dbReference>
<evidence type="ECO:0000256" key="9">
    <source>
        <dbReference type="ARBA" id="ARBA00048995"/>
    </source>
</evidence>
<comment type="function">
    <text evidence="2 10">Forms oxaloacetate, a four-carbon dicarboxylic acid source for the tricarboxylic acid cycle.</text>
</comment>
<proteinExistence type="inferred from homology"/>
<keyword evidence="14" id="KW-1185">Reference proteome</keyword>
<dbReference type="PANTHER" id="PTHR30523">
    <property type="entry name" value="PHOSPHOENOLPYRUVATE CARBOXYLASE"/>
    <property type="match status" value="1"/>
</dbReference>
<dbReference type="Gene3D" id="1.20.1440.90">
    <property type="entry name" value="Phosphoenolpyruvate/pyruvate domain"/>
    <property type="match status" value="1"/>
</dbReference>
<dbReference type="PRINTS" id="PR00150">
    <property type="entry name" value="PEPCARBXLASE"/>
</dbReference>
<comment type="catalytic activity">
    <reaction evidence="9 10">
        <text>oxaloacetate + phosphate = phosphoenolpyruvate + hydrogencarbonate</text>
        <dbReference type="Rhea" id="RHEA:28370"/>
        <dbReference type="ChEBI" id="CHEBI:16452"/>
        <dbReference type="ChEBI" id="CHEBI:17544"/>
        <dbReference type="ChEBI" id="CHEBI:43474"/>
        <dbReference type="ChEBI" id="CHEBI:58702"/>
        <dbReference type="EC" id="4.1.1.31"/>
    </reaction>
</comment>
<evidence type="ECO:0000256" key="4">
    <source>
        <dbReference type="ARBA" id="ARBA00012305"/>
    </source>
</evidence>
<evidence type="ECO:0000256" key="1">
    <source>
        <dbReference type="ARBA" id="ARBA00001946"/>
    </source>
</evidence>
<gene>
    <name evidence="10 13" type="primary">ppc</name>
    <name evidence="13" type="ORF">KSB_28120</name>
</gene>
<dbReference type="InterPro" id="IPR033129">
    <property type="entry name" value="PEPCASE_His_AS"/>
</dbReference>
<dbReference type="SUPFAM" id="SSF51621">
    <property type="entry name" value="Phosphoenolpyruvate/pyruvate domain"/>
    <property type="match status" value="1"/>
</dbReference>
<comment type="subunit">
    <text evidence="10">Homotetramer.</text>
</comment>